<evidence type="ECO:0000313" key="2">
    <source>
        <dbReference type="EMBL" id="OHT00394.1"/>
    </source>
</evidence>
<protein>
    <submittedName>
        <fullName evidence="2">Uncharacterized protein</fullName>
    </submittedName>
</protein>
<dbReference type="EMBL" id="MLAK01000958">
    <property type="protein sequence ID" value="OHT00394.1"/>
    <property type="molecule type" value="Genomic_DNA"/>
</dbReference>
<dbReference type="GeneID" id="94843515"/>
<sequence>MKTSIQAFIYHIDPCLFISILMLIILIPVGFTVDKNHLEKSCNKGPDLFLPSDITKSVPEPFVDFVQKAENTIELVVSQFNPHHNFQTWVDILKIASKRNVKVSVITDDKTIYDALNFTDITFKNSSSIEENVNMFVFFAQSDFKRTIYASRLFNDWRNISSPNFILSFSDCKSLAKDASSLFHLLKYYCANGFNNHFLNKFLPGFSFPNTHKWPQGSCSFGISPPLLKPPGRKSVYALLKDFFNSSCENLRILTPSLFPNVEEVHQEMPELLLSEQIEQAAFQGSNIKILLTSNSTDNSELNSLKYFPRIEVKTNTFSYSPTFYLHGSECGFMPMPFQNTVSSSSITFSIRIKDKNVTDKLSDHFDKIWNEKESK</sequence>
<proteinExistence type="predicted"/>
<dbReference type="RefSeq" id="XP_068353530.1">
    <property type="nucleotide sequence ID" value="XM_068508811.1"/>
</dbReference>
<keyword evidence="3" id="KW-1185">Reference proteome</keyword>
<evidence type="ECO:0000313" key="3">
    <source>
        <dbReference type="Proteomes" id="UP000179807"/>
    </source>
</evidence>
<dbReference type="SUPFAM" id="SSF56024">
    <property type="entry name" value="Phospholipase D/nuclease"/>
    <property type="match status" value="1"/>
</dbReference>
<accession>A0A1J4JNU2</accession>
<dbReference type="AlphaFoldDB" id="A0A1J4JNU2"/>
<organism evidence="2 3">
    <name type="scientific">Tritrichomonas foetus</name>
    <dbReference type="NCBI Taxonomy" id="1144522"/>
    <lineage>
        <taxon>Eukaryota</taxon>
        <taxon>Metamonada</taxon>
        <taxon>Parabasalia</taxon>
        <taxon>Tritrichomonadida</taxon>
        <taxon>Tritrichomonadidae</taxon>
        <taxon>Tritrichomonas</taxon>
    </lineage>
</organism>
<evidence type="ECO:0000256" key="1">
    <source>
        <dbReference type="SAM" id="Phobius"/>
    </source>
</evidence>
<feature type="transmembrane region" description="Helical" evidence="1">
    <location>
        <begin position="7"/>
        <end position="31"/>
    </location>
</feature>
<dbReference type="VEuPathDB" id="TrichDB:TRFO_32993"/>
<comment type="caution">
    <text evidence="2">The sequence shown here is derived from an EMBL/GenBank/DDBJ whole genome shotgun (WGS) entry which is preliminary data.</text>
</comment>
<keyword evidence="1" id="KW-1133">Transmembrane helix</keyword>
<gene>
    <name evidence="2" type="ORF">TRFO_32993</name>
</gene>
<dbReference type="Proteomes" id="UP000179807">
    <property type="component" value="Unassembled WGS sequence"/>
</dbReference>
<name>A0A1J4JNU2_9EUKA</name>
<keyword evidence="1" id="KW-0812">Transmembrane</keyword>
<keyword evidence="1" id="KW-0472">Membrane</keyword>
<reference evidence="2" key="1">
    <citation type="submission" date="2016-10" db="EMBL/GenBank/DDBJ databases">
        <authorList>
            <person name="Benchimol M."/>
            <person name="Almeida L.G."/>
            <person name="Vasconcelos A.T."/>
            <person name="Perreira-Neves A."/>
            <person name="Rosa I.A."/>
            <person name="Tasca T."/>
            <person name="Bogo M.R."/>
            <person name="de Souza W."/>
        </authorList>
    </citation>
    <scope>NUCLEOTIDE SEQUENCE [LARGE SCALE GENOMIC DNA]</scope>
    <source>
        <strain evidence="2">K</strain>
    </source>
</reference>
<dbReference type="OrthoDB" id="10469308at2759"/>